<dbReference type="Gene3D" id="3.90.190.20">
    <property type="entry name" value="Mur ligase, C-terminal domain"/>
    <property type="match status" value="1"/>
</dbReference>
<dbReference type="GO" id="GO:0006730">
    <property type="term" value="P:one-carbon metabolic process"/>
    <property type="evidence" value="ECO:0007669"/>
    <property type="project" value="UniProtKB-KW"/>
</dbReference>
<comment type="pathway">
    <text evidence="1">Cofactor biosynthesis; tetrahydrofolylpolyglutamate biosynthesis.</text>
</comment>
<evidence type="ECO:0000256" key="8">
    <source>
        <dbReference type="ARBA" id="ARBA00022840"/>
    </source>
</evidence>
<evidence type="ECO:0000256" key="9">
    <source>
        <dbReference type="ARBA" id="ARBA00022842"/>
    </source>
</evidence>
<keyword evidence="5 10" id="KW-0436">Ligase</keyword>
<proteinExistence type="inferred from homology"/>
<dbReference type="EMBL" id="JAULSU010000006">
    <property type="protein sequence ID" value="KAK0613379.1"/>
    <property type="molecule type" value="Genomic_DNA"/>
</dbReference>
<evidence type="ECO:0000256" key="5">
    <source>
        <dbReference type="ARBA" id="ARBA00022598"/>
    </source>
</evidence>
<comment type="caution">
    <text evidence="10">The sequence shown here is derived from an EMBL/GenBank/DDBJ whole genome shotgun (WGS) entry which is preliminary data.</text>
</comment>
<protein>
    <recommendedName>
        <fullName evidence="3">dihydrofolate synthase</fullName>
        <ecNumber evidence="3">6.3.2.12</ecNumber>
    </recommendedName>
</protein>
<dbReference type="GO" id="GO:0005829">
    <property type="term" value="C:cytosol"/>
    <property type="evidence" value="ECO:0007669"/>
    <property type="project" value="TreeGrafter"/>
</dbReference>
<dbReference type="GO" id="GO:0004326">
    <property type="term" value="F:tetrahydrofolylpolyglutamate synthase activity"/>
    <property type="evidence" value="ECO:0007669"/>
    <property type="project" value="InterPro"/>
</dbReference>
<dbReference type="FunFam" id="3.40.1190.10:FF:000010">
    <property type="entry name" value="Dihydrofolate synthetase"/>
    <property type="match status" value="1"/>
</dbReference>
<dbReference type="Gene3D" id="3.40.1190.10">
    <property type="entry name" value="Mur-like, catalytic domain"/>
    <property type="match status" value="1"/>
</dbReference>
<dbReference type="GO" id="GO:0005524">
    <property type="term" value="F:ATP binding"/>
    <property type="evidence" value="ECO:0007669"/>
    <property type="project" value="UniProtKB-KW"/>
</dbReference>
<organism evidence="10 11">
    <name type="scientific">Immersiella caudata</name>
    <dbReference type="NCBI Taxonomy" id="314043"/>
    <lineage>
        <taxon>Eukaryota</taxon>
        <taxon>Fungi</taxon>
        <taxon>Dikarya</taxon>
        <taxon>Ascomycota</taxon>
        <taxon>Pezizomycotina</taxon>
        <taxon>Sordariomycetes</taxon>
        <taxon>Sordariomycetidae</taxon>
        <taxon>Sordariales</taxon>
        <taxon>Lasiosphaeriaceae</taxon>
        <taxon>Immersiella</taxon>
    </lineage>
</organism>
<reference evidence="10" key="1">
    <citation type="submission" date="2023-06" db="EMBL/GenBank/DDBJ databases">
        <title>Genome-scale phylogeny and comparative genomics of the fungal order Sordariales.</title>
        <authorList>
            <consortium name="Lawrence Berkeley National Laboratory"/>
            <person name="Hensen N."/>
            <person name="Bonometti L."/>
            <person name="Westerberg I."/>
            <person name="Brannstrom I.O."/>
            <person name="Guillou S."/>
            <person name="Cros-Aarteil S."/>
            <person name="Calhoun S."/>
            <person name="Haridas S."/>
            <person name="Kuo A."/>
            <person name="Mondo S."/>
            <person name="Pangilinan J."/>
            <person name="Riley R."/>
            <person name="Labutti K."/>
            <person name="Andreopoulos B."/>
            <person name="Lipzen A."/>
            <person name="Chen C."/>
            <person name="Yanf M."/>
            <person name="Daum C."/>
            <person name="Ng V."/>
            <person name="Clum A."/>
            <person name="Steindorff A."/>
            <person name="Ohm R."/>
            <person name="Martin F."/>
            <person name="Silar P."/>
            <person name="Natvig D."/>
            <person name="Lalanne C."/>
            <person name="Gautier V."/>
            <person name="Ament-Velasquez S.L."/>
            <person name="Kruys A."/>
            <person name="Hutchinson M.I."/>
            <person name="Powell A.J."/>
            <person name="Barry K."/>
            <person name="Miller A.N."/>
            <person name="Grigoriev I.V."/>
            <person name="Debuchy R."/>
            <person name="Gladieux P."/>
            <person name="Thoren M.H."/>
            <person name="Johannesson H."/>
        </authorList>
    </citation>
    <scope>NUCLEOTIDE SEQUENCE</scope>
    <source>
        <strain evidence="10">CBS 606.72</strain>
    </source>
</reference>
<keyword evidence="7" id="KW-0547">Nucleotide-binding</keyword>
<dbReference type="InterPro" id="IPR036565">
    <property type="entry name" value="Mur-like_cat_sf"/>
</dbReference>
<dbReference type="GO" id="GO:0005739">
    <property type="term" value="C:mitochondrion"/>
    <property type="evidence" value="ECO:0007669"/>
    <property type="project" value="TreeGrafter"/>
</dbReference>
<dbReference type="PANTHER" id="PTHR11136">
    <property type="entry name" value="FOLYLPOLYGLUTAMATE SYNTHASE-RELATED"/>
    <property type="match status" value="1"/>
</dbReference>
<evidence type="ECO:0000313" key="11">
    <source>
        <dbReference type="Proteomes" id="UP001175000"/>
    </source>
</evidence>
<sequence length="658" mass="71779">MIDLGLARIGRLLQHTPQTWKAIHVAGTNGKGSICAYLSAMLCTSGVSCARFTSPHLVDRWDCIAVNDKSVSETVFRDAEEAVKQRDAEGRVGATEFELLTATAFEIFHRQSVEFGVIEVGLGGRLDATNILRQKAVTVVAKIGLDHQSFLGSTIEEIALQKAGIMRRGVPCVVDGSNQSSVLKVIEQHAREVGTDVLYPSTSTVEEALSNTGTELEPHQIQNLACAHLALSLARPEDKRSLADLLPLIRQLEWPGRLQKLSLSGLTDRQQEVLLDGAHNTQSAEVLAAYVQKHFRSQGRSVTWVLAATQGKDMDGILGLLLQPGDKVAAVRFGPVDGMPWVKATNPSDLLHVASQYSISSPDLHDDGDDVKAALSWAAEEAADRPVVIAGSFISHWCSMTTKPNHLIVVCGHAIWKGGPAKGWNESEWLIESYKKGETPTFIEHIKAGVQVLSSDERAVLAFSGGPTRKETRLSEAKSYFNVAVANELFGFIPAEEWAGMVETSRVLLEERALDSYYNILFSTVLFWRVHGTWPEALTVVSHGFKRTRIVDGHCAAVGFPLEKVGFVGINPPRMDGAGQIDGEKAEAMKGVQLAMGQWEEDPHGVGEELAGKRKARNCWGVDQRLFSTDEERERSGVCLSHDPAASFSQLTNGSEHR</sequence>
<gene>
    <name evidence="10" type="ORF">B0T14DRAFT_539267</name>
</gene>
<dbReference type="GO" id="GO:0008841">
    <property type="term" value="F:dihydrofolate synthase activity"/>
    <property type="evidence" value="ECO:0007669"/>
    <property type="project" value="UniProtKB-EC"/>
</dbReference>
<dbReference type="InterPro" id="IPR018109">
    <property type="entry name" value="Folylpolyglutamate_synth_CS"/>
</dbReference>
<keyword evidence="4" id="KW-0554">One-carbon metabolism</keyword>
<evidence type="ECO:0000256" key="1">
    <source>
        <dbReference type="ARBA" id="ARBA00005150"/>
    </source>
</evidence>
<keyword evidence="11" id="KW-1185">Reference proteome</keyword>
<evidence type="ECO:0000256" key="7">
    <source>
        <dbReference type="ARBA" id="ARBA00022741"/>
    </source>
</evidence>
<dbReference type="InterPro" id="IPR036615">
    <property type="entry name" value="Mur_ligase_C_dom_sf"/>
</dbReference>
<keyword evidence="6" id="KW-0479">Metal-binding</keyword>
<evidence type="ECO:0000256" key="4">
    <source>
        <dbReference type="ARBA" id="ARBA00022563"/>
    </source>
</evidence>
<dbReference type="GO" id="GO:0046872">
    <property type="term" value="F:metal ion binding"/>
    <property type="evidence" value="ECO:0007669"/>
    <property type="project" value="UniProtKB-KW"/>
</dbReference>
<dbReference type="FunFam" id="3.90.190.20:FF:000010">
    <property type="entry name" value="Dihydrofolate synthetase"/>
    <property type="match status" value="1"/>
</dbReference>
<keyword evidence="9" id="KW-0460">Magnesium</keyword>
<name>A0AA39WDH3_9PEZI</name>
<evidence type="ECO:0000313" key="10">
    <source>
        <dbReference type="EMBL" id="KAK0613379.1"/>
    </source>
</evidence>
<evidence type="ECO:0000256" key="3">
    <source>
        <dbReference type="ARBA" id="ARBA00013023"/>
    </source>
</evidence>
<evidence type="ECO:0000256" key="2">
    <source>
        <dbReference type="ARBA" id="ARBA00008276"/>
    </source>
</evidence>
<dbReference type="InterPro" id="IPR001645">
    <property type="entry name" value="Folylpolyglutamate_synth"/>
</dbReference>
<keyword evidence="8" id="KW-0067">ATP-binding</keyword>
<dbReference type="PROSITE" id="PS01012">
    <property type="entry name" value="FOLYLPOLYGLU_SYNT_2"/>
    <property type="match status" value="1"/>
</dbReference>
<comment type="similarity">
    <text evidence="2">Belongs to the folylpolyglutamate synthase family.</text>
</comment>
<dbReference type="SUPFAM" id="SSF53244">
    <property type="entry name" value="MurD-like peptide ligases, peptide-binding domain"/>
    <property type="match status" value="1"/>
</dbReference>
<dbReference type="Proteomes" id="UP001175000">
    <property type="component" value="Unassembled WGS sequence"/>
</dbReference>
<dbReference type="AlphaFoldDB" id="A0AA39WDH3"/>
<dbReference type="SUPFAM" id="SSF53623">
    <property type="entry name" value="MurD-like peptide ligases, catalytic domain"/>
    <property type="match status" value="1"/>
</dbReference>
<dbReference type="NCBIfam" id="TIGR01499">
    <property type="entry name" value="folC"/>
    <property type="match status" value="1"/>
</dbReference>
<accession>A0AA39WDH3</accession>
<dbReference type="PANTHER" id="PTHR11136:SF0">
    <property type="entry name" value="DIHYDROFOLATE SYNTHETASE-RELATED"/>
    <property type="match status" value="1"/>
</dbReference>
<dbReference type="EC" id="6.3.2.12" evidence="3"/>
<evidence type="ECO:0000256" key="6">
    <source>
        <dbReference type="ARBA" id="ARBA00022723"/>
    </source>
</evidence>